<feature type="region of interest" description="Disordered" evidence="10">
    <location>
        <begin position="1"/>
        <end position="216"/>
    </location>
</feature>
<accession>A0A175VNT4</accession>
<dbReference type="InterPro" id="IPR034674">
    <property type="entry name" value="STK_Kin4/ppk1"/>
</dbReference>
<dbReference type="PANTHER" id="PTHR24346">
    <property type="entry name" value="MAP/MICROTUBULE AFFINITY-REGULATING KINASE"/>
    <property type="match status" value="1"/>
</dbReference>
<feature type="compositionally biased region" description="Polar residues" evidence="10">
    <location>
        <begin position="51"/>
        <end position="84"/>
    </location>
</feature>
<dbReference type="PROSITE" id="PS50011">
    <property type="entry name" value="PROTEIN_KINASE_DOM"/>
    <property type="match status" value="1"/>
</dbReference>
<evidence type="ECO:0000256" key="1">
    <source>
        <dbReference type="ARBA" id="ARBA00012513"/>
    </source>
</evidence>
<keyword evidence="4" id="KW-0808">Transferase</keyword>
<feature type="compositionally biased region" description="Polar residues" evidence="10">
    <location>
        <begin position="1"/>
        <end position="17"/>
    </location>
</feature>
<dbReference type="GO" id="GO:0004674">
    <property type="term" value="F:protein serine/threonine kinase activity"/>
    <property type="evidence" value="ECO:0007669"/>
    <property type="project" value="UniProtKB-KW"/>
</dbReference>
<comment type="catalytic activity">
    <reaction evidence="8">
        <text>L-threonyl-[protein] + ATP = O-phospho-L-threonyl-[protein] + ADP + H(+)</text>
        <dbReference type="Rhea" id="RHEA:46608"/>
        <dbReference type="Rhea" id="RHEA-COMP:11060"/>
        <dbReference type="Rhea" id="RHEA-COMP:11605"/>
        <dbReference type="ChEBI" id="CHEBI:15378"/>
        <dbReference type="ChEBI" id="CHEBI:30013"/>
        <dbReference type="ChEBI" id="CHEBI:30616"/>
        <dbReference type="ChEBI" id="CHEBI:61977"/>
        <dbReference type="ChEBI" id="CHEBI:456216"/>
        <dbReference type="EC" id="2.7.11.1"/>
    </reaction>
</comment>
<dbReference type="InterPro" id="IPR011009">
    <property type="entry name" value="Kinase-like_dom_sf"/>
</dbReference>
<evidence type="ECO:0000313" key="12">
    <source>
        <dbReference type="EMBL" id="KXX73166.1"/>
    </source>
</evidence>
<protein>
    <recommendedName>
        <fullName evidence="1">non-specific serine/threonine protein kinase</fullName>
        <ecNumber evidence="1">2.7.11.1</ecNumber>
    </recommendedName>
</protein>
<feature type="compositionally biased region" description="Polar residues" evidence="10">
    <location>
        <begin position="97"/>
        <end position="115"/>
    </location>
</feature>
<feature type="compositionally biased region" description="Polar residues" evidence="10">
    <location>
        <begin position="699"/>
        <end position="725"/>
    </location>
</feature>
<keyword evidence="5" id="KW-0547">Nucleotide-binding</keyword>
<feature type="compositionally biased region" description="Low complexity" evidence="10">
    <location>
        <begin position="789"/>
        <end position="803"/>
    </location>
</feature>
<evidence type="ECO:0000259" key="11">
    <source>
        <dbReference type="PROSITE" id="PS50011"/>
    </source>
</evidence>
<evidence type="ECO:0000256" key="5">
    <source>
        <dbReference type="ARBA" id="ARBA00022741"/>
    </source>
</evidence>
<dbReference type="PROSITE" id="PS00108">
    <property type="entry name" value="PROTEIN_KINASE_ST"/>
    <property type="match status" value="1"/>
</dbReference>
<feature type="region of interest" description="Disordered" evidence="10">
    <location>
        <begin position="679"/>
        <end position="1001"/>
    </location>
</feature>
<dbReference type="VEuPathDB" id="FungiDB:MMYC01_210542"/>
<feature type="compositionally biased region" description="Basic and acidic residues" evidence="10">
    <location>
        <begin position="961"/>
        <end position="970"/>
    </location>
</feature>
<dbReference type="Gene3D" id="1.10.510.10">
    <property type="entry name" value="Transferase(Phosphotransferase) domain 1"/>
    <property type="match status" value="1"/>
</dbReference>
<comment type="catalytic activity">
    <reaction evidence="9">
        <text>L-seryl-[protein] + ATP = O-phospho-L-seryl-[protein] + ADP + H(+)</text>
        <dbReference type="Rhea" id="RHEA:17989"/>
        <dbReference type="Rhea" id="RHEA-COMP:9863"/>
        <dbReference type="Rhea" id="RHEA-COMP:11604"/>
        <dbReference type="ChEBI" id="CHEBI:15378"/>
        <dbReference type="ChEBI" id="CHEBI:29999"/>
        <dbReference type="ChEBI" id="CHEBI:30616"/>
        <dbReference type="ChEBI" id="CHEBI:83421"/>
        <dbReference type="ChEBI" id="CHEBI:456216"/>
        <dbReference type="EC" id="2.7.11.1"/>
    </reaction>
</comment>
<dbReference type="STRING" id="100816.A0A175VNT4"/>
<keyword evidence="2" id="KW-0723">Serine/threonine-protein kinase</keyword>
<dbReference type="OrthoDB" id="193931at2759"/>
<organism evidence="12 13">
    <name type="scientific">Madurella mycetomatis</name>
    <dbReference type="NCBI Taxonomy" id="100816"/>
    <lineage>
        <taxon>Eukaryota</taxon>
        <taxon>Fungi</taxon>
        <taxon>Dikarya</taxon>
        <taxon>Ascomycota</taxon>
        <taxon>Pezizomycotina</taxon>
        <taxon>Sordariomycetes</taxon>
        <taxon>Sordariomycetidae</taxon>
        <taxon>Sordariales</taxon>
        <taxon>Sordariales incertae sedis</taxon>
        <taxon>Madurella</taxon>
    </lineage>
</organism>
<feature type="region of interest" description="Disordered" evidence="10">
    <location>
        <begin position="622"/>
        <end position="662"/>
    </location>
</feature>
<dbReference type="GO" id="GO:0005737">
    <property type="term" value="C:cytoplasm"/>
    <property type="evidence" value="ECO:0007669"/>
    <property type="project" value="TreeGrafter"/>
</dbReference>
<dbReference type="FunFam" id="1.10.510.10:FF:000397">
    <property type="entry name" value="Serine/threonine-protein kinase KIN4"/>
    <property type="match status" value="1"/>
</dbReference>
<feature type="compositionally biased region" description="Polar residues" evidence="10">
    <location>
        <begin position="31"/>
        <end position="41"/>
    </location>
</feature>
<feature type="compositionally biased region" description="Polar residues" evidence="10">
    <location>
        <begin position="984"/>
        <end position="996"/>
    </location>
</feature>
<reference evidence="12 13" key="1">
    <citation type="journal article" date="2016" name="Genome Announc.">
        <title>Genome Sequence of Madurella mycetomatis mm55, Isolated from a Human Mycetoma Case in Sudan.</title>
        <authorList>
            <person name="Smit S."/>
            <person name="Derks M.F."/>
            <person name="Bervoets S."/>
            <person name="Fahal A."/>
            <person name="van Leeuwen W."/>
            <person name="van Belkum A."/>
            <person name="van de Sande W.W."/>
        </authorList>
    </citation>
    <scope>NUCLEOTIDE SEQUENCE [LARGE SCALE GENOMIC DNA]</scope>
    <source>
        <strain evidence="13">mm55</strain>
    </source>
</reference>
<keyword evidence="7" id="KW-0067">ATP-binding</keyword>
<feature type="compositionally biased region" description="Low complexity" evidence="10">
    <location>
        <begin position="761"/>
        <end position="781"/>
    </location>
</feature>
<feature type="compositionally biased region" description="Low complexity" evidence="10">
    <location>
        <begin position="161"/>
        <end position="178"/>
    </location>
</feature>
<feature type="compositionally biased region" description="Low complexity" evidence="10">
    <location>
        <begin position="19"/>
        <end position="30"/>
    </location>
</feature>
<evidence type="ECO:0000256" key="2">
    <source>
        <dbReference type="ARBA" id="ARBA00022527"/>
    </source>
</evidence>
<dbReference type="Pfam" id="PF00069">
    <property type="entry name" value="Pkinase"/>
    <property type="match status" value="1"/>
</dbReference>
<feature type="compositionally biased region" description="Polar residues" evidence="10">
    <location>
        <begin position="622"/>
        <end position="632"/>
    </location>
</feature>
<dbReference type="SMART" id="SM00220">
    <property type="entry name" value="S_TKc"/>
    <property type="match status" value="1"/>
</dbReference>
<dbReference type="AlphaFoldDB" id="A0A175VNT4"/>
<dbReference type="CDD" id="cd14076">
    <property type="entry name" value="STKc_Kin4"/>
    <property type="match status" value="1"/>
</dbReference>
<feature type="compositionally biased region" description="Polar residues" evidence="10">
    <location>
        <begin position="847"/>
        <end position="865"/>
    </location>
</feature>
<evidence type="ECO:0000256" key="8">
    <source>
        <dbReference type="ARBA" id="ARBA00047899"/>
    </source>
</evidence>
<dbReference type="GO" id="GO:0035556">
    <property type="term" value="P:intracellular signal transduction"/>
    <property type="evidence" value="ECO:0007669"/>
    <property type="project" value="TreeGrafter"/>
</dbReference>
<proteinExistence type="predicted"/>
<keyword evidence="13" id="KW-1185">Reference proteome</keyword>
<keyword evidence="6 12" id="KW-0418">Kinase</keyword>
<dbReference type="EC" id="2.7.11.1" evidence="1"/>
<feature type="compositionally biased region" description="Gly residues" evidence="10">
    <location>
        <begin position="893"/>
        <end position="904"/>
    </location>
</feature>
<evidence type="ECO:0000256" key="9">
    <source>
        <dbReference type="ARBA" id="ARBA00048679"/>
    </source>
</evidence>
<dbReference type="Proteomes" id="UP000078237">
    <property type="component" value="Unassembled WGS sequence"/>
</dbReference>
<evidence type="ECO:0000256" key="10">
    <source>
        <dbReference type="SAM" id="MobiDB-lite"/>
    </source>
</evidence>
<evidence type="ECO:0000256" key="4">
    <source>
        <dbReference type="ARBA" id="ARBA00022679"/>
    </source>
</evidence>
<dbReference type="SUPFAM" id="SSF56112">
    <property type="entry name" value="Protein kinase-like (PK-like)"/>
    <property type="match status" value="1"/>
</dbReference>
<feature type="region of interest" description="Disordered" evidence="10">
    <location>
        <begin position="1015"/>
        <end position="1044"/>
    </location>
</feature>
<feature type="compositionally biased region" description="Low complexity" evidence="10">
    <location>
        <begin position="1022"/>
        <end position="1033"/>
    </location>
</feature>
<feature type="compositionally biased region" description="Basic and acidic residues" evidence="10">
    <location>
        <begin position="132"/>
        <end position="158"/>
    </location>
</feature>
<gene>
    <name evidence="12" type="ORF">MMYC01_210542</name>
</gene>
<evidence type="ECO:0000256" key="7">
    <source>
        <dbReference type="ARBA" id="ARBA00022840"/>
    </source>
</evidence>
<feature type="domain" description="Protein kinase" evidence="11">
    <location>
        <begin position="293"/>
        <end position="607"/>
    </location>
</feature>
<dbReference type="PANTHER" id="PTHR24346:SF110">
    <property type="entry name" value="NON-SPECIFIC SERINE_THREONINE PROTEIN KINASE"/>
    <property type="match status" value="1"/>
</dbReference>
<dbReference type="InterPro" id="IPR008271">
    <property type="entry name" value="Ser/Thr_kinase_AS"/>
</dbReference>
<dbReference type="GO" id="GO:0045033">
    <property type="term" value="P:peroxisome inheritance"/>
    <property type="evidence" value="ECO:0007669"/>
    <property type="project" value="UniProtKB-ARBA"/>
</dbReference>
<comment type="caution">
    <text evidence="12">The sequence shown here is derived from an EMBL/GenBank/DDBJ whole genome shotgun (WGS) entry which is preliminary data.</text>
</comment>
<dbReference type="EMBL" id="LCTW02000523">
    <property type="protein sequence ID" value="KXX73166.1"/>
    <property type="molecule type" value="Genomic_DNA"/>
</dbReference>
<keyword evidence="3" id="KW-0597">Phosphoprotein</keyword>
<evidence type="ECO:0000256" key="3">
    <source>
        <dbReference type="ARBA" id="ARBA00022553"/>
    </source>
</evidence>
<dbReference type="GO" id="GO:0000011">
    <property type="term" value="P:vacuole inheritance"/>
    <property type="evidence" value="ECO:0007669"/>
    <property type="project" value="UniProtKB-ARBA"/>
</dbReference>
<name>A0A175VNT4_9PEZI</name>
<dbReference type="GO" id="GO:0005524">
    <property type="term" value="F:ATP binding"/>
    <property type="evidence" value="ECO:0007669"/>
    <property type="project" value="UniProtKB-KW"/>
</dbReference>
<evidence type="ECO:0000256" key="6">
    <source>
        <dbReference type="ARBA" id="ARBA00022777"/>
    </source>
</evidence>
<dbReference type="InterPro" id="IPR000719">
    <property type="entry name" value="Prot_kinase_dom"/>
</dbReference>
<evidence type="ECO:0000313" key="13">
    <source>
        <dbReference type="Proteomes" id="UP000078237"/>
    </source>
</evidence>
<feature type="region of interest" description="Disordered" evidence="10">
    <location>
        <begin position="1066"/>
        <end position="1196"/>
    </location>
</feature>
<sequence>MTSALQTVSHQPTSVAVFSTPPLSSAPLSSRQYPSTHSSPTREGPGYHAIQQPSGASPASTSRGLSHNPSATNDSQPSTNSPMSSRAAIASPVPVHVSSTPGSPEQQNLTANQRRNMPAVVPPRTSSSRRAQTGDRPTDSPRRTHADSGRDANGRIDASDDAAAQSSRSRRANQSSQEQQHHRPNGARDGRANPSATMPIRSPPANSNSGKGPTREASEILNSILISQPEVDIEREKERLALAQPHQITSMHHDDAAPPPVVAMADTGEETRRGGRSRHDHSRREKQTKFGEYILGNTIGEGEFGKVKLGWKQEGGVQVREHAEPVQPPHPLTEFLPQVAIKLIKKDQLGSNPSRMAKIMREVAILKQLTHPNIVRLHKMEESERHYGIVLEYASGGELFDYILNHRYLKDNSARRLFAQLVSGVGYLHKKGIVHRDLKLENLLLDRNRNIIITDFGFANTFDPHEELSEEEELNLTDREFVKRMGLDKIKPNGSRKGDLMQTSCGSPCYAAPELVVSDSLYTGRKVDVWSCGVILYAMLAGYLPFDDDPANPEGDNINLLYKYIVNTPLTFPEYVTPHARDLLRRILVPNPRKRADLFEVARHSWLSEYAHVVEFITSSTTSPRDIQNTTVPPEDEGEGPALARSASVRESSKKTAASPQIGGLVSKQGTIDAEAEAAFAKQQRDNKRRTVQVEYVAPTTTTQRGESTNTQPSSGRTRARSGSQGAVEVAEGGSSSSPKDKPLPRDPPVSKDTYGKTAVASRRPPSAHRNASSSAAAAARAGRDTRAVPDAALIAAAPSSGARPATGGSGHSSSSRGPGGAQRSSYSQPVPPELADTNAHGRIQQPPRTANSYGIPSSVSQDLQSAEYGRPSMSIPPKFARLSGFAREGEGFATGAGGAQGPEGKGHKRSSTMGEISGKLFGRSGSLFGGRRKRADQQQASEKGKKYPPVSMNNSLMAGEEPRTSMDSKRSRRSFSVGLGKKTSGSITGSQNSQEKSTRRFSFIPAAFSLKAIGIGKDEPQPQLDSQQDLPIQEPPTPDEYGRYVTEDVDRDHVDASTLDGMYAQLHSPQPSADPYGRQEYSSSGYARPSAIEGYMPPSILKSGSDASVDNMRRQNSSAPQLPPLAHQDPAYDSRRVASGTKPGRGVLQKNKRFVDAWDTDASSRGHDHSGSSGPARKVMDFFRRRGKARGGEIG</sequence>